<protein>
    <submittedName>
        <fullName evidence="1">Uncharacterized protein</fullName>
    </submittedName>
</protein>
<name>A0ABT7ETI5_9GAMM</name>
<comment type="caution">
    <text evidence="1">The sequence shown here is derived from an EMBL/GenBank/DDBJ whole genome shotgun (WGS) entry which is preliminary data.</text>
</comment>
<dbReference type="SUPFAM" id="SSF46626">
    <property type="entry name" value="Cytochrome c"/>
    <property type="match status" value="1"/>
</dbReference>
<accession>A0ABT7ETI5</accession>
<evidence type="ECO:0000313" key="1">
    <source>
        <dbReference type="EMBL" id="MDK2598375.1"/>
    </source>
</evidence>
<dbReference type="SUPFAM" id="SSF75011">
    <property type="entry name" value="3-carboxy-cis,cis-mucoante lactonizing enzyme"/>
    <property type="match status" value="1"/>
</dbReference>
<dbReference type="PANTHER" id="PTHR47197">
    <property type="entry name" value="PROTEIN NIRF"/>
    <property type="match status" value="1"/>
</dbReference>
<dbReference type="PANTHER" id="PTHR47197:SF3">
    <property type="entry name" value="DIHYDRO-HEME D1 DEHYDROGENASE"/>
    <property type="match status" value="1"/>
</dbReference>
<dbReference type="RefSeq" id="WP_211013232.1">
    <property type="nucleotide sequence ID" value="NZ_JASJUT010000017.1"/>
</dbReference>
<dbReference type="InterPro" id="IPR051200">
    <property type="entry name" value="Host-pathogen_enzymatic-act"/>
</dbReference>
<dbReference type="InterPro" id="IPR036909">
    <property type="entry name" value="Cyt_c-like_dom_sf"/>
</dbReference>
<evidence type="ECO:0000313" key="2">
    <source>
        <dbReference type="Proteomes" id="UP001231915"/>
    </source>
</evidence>
<dbReference type="EMBL" id="JASJUT010000017">
    <property type="protein sequence ID" value="MDK2598375.1"/>
    <property type="molecule type" value="Genomic_DNA"/>
</dbReference>
<organism evidence="1 2">
    <name type="scientific">Pseudoalteromonas obscura</name>
    <dbReference type="NCBI Taxonomy" id="3048491"/>
    <lineage>
        <taxon>Bacteria</taxon>
        <taxon>Pseudomonadati</taxon>
        <taxon>Pseudomonadota</taxon>
        <taxon>Gammaproteobacteria</taxon>
        <taxon>Alteromonadales</taxon>
        <taxon>Pseudoalteromonadaceae</taxon>
        <taxon>Pseudoalteromonas</taxon>
    </lineage>
</organism>
<dbReference type="Proteomes" id="UP001231915">
    <property type="component" value="Unassembled WGS sequence"/>
</dbReference>
<dbReference type="InterPro" id="IPR015943">
    <property type="entry name" value="WD40/YVTN_repeat-like_dom_sf"/>
</dbReference>
<proteinExistence type="predicted"/>
<reference evidence="1 2" key="1">
    <citation type="submission" date="2023-05" db="EMBL/GenBank/DDBJ databases">
        <title>Pseudoalteromonas ardens sp. nov., Pseudoalteromonas obscura sp. nov., and Pseudoalteromonas umbrosa sp. nov., isolated from the coral Montipora capitata.</title>
        <authorList>
            <person name="Thomas E.M."/>
            <person name="Smith E.M."/>
            <person name="Papke E."/>
            <person name="Shlafstein M.D."/>
            <person name="Oline D.K."/>
            <person name="Videau P."/>
            <person name="Saw J.H."/>
            <person name="Strangman W.K."/>
            <person name="Ushijima B."/>
        </authorList>
    </citation>
    <scope>NUCLEOTIDE SEQUENCE [LARGE SCALE GENOMIC DNA]</scope>
    <source>
        <strain evidence="1 2">P94</strain>
    </source>
</reference>
<keyword evidence="2" id="KW-1185">Reference proteome</keyword>
<sequence length="1029" mass="112291">MYQARRDKRQSIYAHWQWYCLLMMSLLFPTTALSTPNTNKPDFIGFESGPVRPLAISPDGKRLFVTNIPDNRLEIFDITYTTPRLLGSVMVGMEPVAVAVLSNDIVFVANHLSDSVSVVNVRNPASAFVSKTLLVGDEPRDIVVTDPDGSGPASPRLFVATAHRGQHRTHSSIASVPGAGDPQLTTPGVGRADVWVFDSHQLGAELGGKPLKIMSFFSDSPRALAVSNDGKRVYMAAHFSHNRTALVNNFTICNGFEHAAPCETLDGQASPNGPVNAAGKGVLPGGLPAPAENFEGFKAPETSLIVQFDPNAGPADNDLNTGQFVDAQGRNWSNGVRMHLPDKDVFVIDALDLQEVAFHQSVGTTLFNMAVNPRTDVLYVSNTEAQNMKRYTGEGYNGKSLRGHIAESRITVITSADEHDQGGNNVIPRHLNKHIDYNQPVAPAEVKASSLSTPLEMVVSQDGQMLYVAAFGSQAIGTFNTTALENDTFVPSEASHIQLSAGGPGGLVLADNDKTLYVYTRFDNGVSVVDTRTKQEVDHVTLFNPEPESIVKGRPYLYDAKLTSSNGEASCASCHIFGDHDFIAWDLGDPNERVKNSSLPINLREFFEFASSFDPVGAERLAALNGDAEVNQFHPLKGPLLTQTLRGISTHGAMHWRGDKLNGVFTADPDNPTLDDAFDEALSFINFAPSYASVNGMAEPLSKSQMLEFWAFTKALFMPPNPVRNLDNSLTPSQQNGRDFFFGLKEDVTMPDGTEITVTRRAVFLSELDNILLNQSTGMDFVGGFSCEGCHALEPEKGFFGTNGRQNIEDPQILKIPHLRNLANRVGAFGIVPNEDVNMHTVPDPSVFDFKGDQIKGFGFLKDGGVDTIGNFFGSSRFFDSGKGTGFQTTQQRLDTEQYMFVFPGDLAPIVGQQITLNHYTDTGFERVKLLLKRAREKFVSKTLGGETVEADVVAKCLVHGKPRGFLYNQYGLFTSDRGFPLLTLGLVFRLCHGPVTFTAVPPGSGYRIGIDRDTDGLPDGFDWFRWGH</sequence>
<dbReference type="Gene3D" id="2.130.10.10">
    <property type="entry name" value="YVTN repeat-like/Quinoprotein amine dehydrogenase"/>
    <property type="match status" value="2"/>
</dbReference>
<gene>
    <name evidence="1" type="ORF">QNM18_25295</name>
</gene>